<gene>
    <name evidence="1" type="ORF">HMPREF1120_04686</name>
</gene>
<evidence type="ECO:0000313" key="2">
    <source>
        <dbReference type="Proteomes" id="UP000007304"/>
    </source>
</evidence>
<dbReference type="RefSeq" id="XP_009157071.1">
    <property type="nucleotide sequence ID" value="XM_009158823.1"/>
</dbReference>
<reference evidence="1" key="1">
    <citation type="submission" date="2011-07" db="EMBL/GenBank/DDBJ databases">
        <title>The Genome Sequence of Exophiala (Wangiella) dermatitidis NIH/UT8656.</title>
        <authorList>
            <consortium name="The Broad Institute Genome Sequencing Platform"/>
            <person name="Cuomo C."/>
            <person name="Wang Z."/>
            <person name="Hunicke-Smith S."/>
            <person name="Szanislo P.J."/>
            <person name="Earl A."/>
            <person name="Young S.K."/>
            <person name="Zeng Q."/>
            <person name="Gargeya S."/>
            <person name="Fitzgerald M."/>
            <person name="Haas B."/>
            <person name="Abouelleil A."/>
            <person name="Alvarado L."/>
            <person name="Arachchi H.M."/>
            <person name="Berlin A."/>
            <person name="Brown A."/>
            <person name="Chapman S.B."/>
            <person name="Chen Z."/>
            <person name="Dunbar C."/>
            <person name="Freedman E."/>
            <person name="Gearin G."/>
            <person name="Gellesch M."/>
            <person name="Goldberg J."/>
            <person name="Griggs A."/>
            <person name="Gujja S."/>
            <person name="Heiman D."/>
            <person name="Howarth C."/>
            <person name="Larson L."/>
            <person name="Lui A."/>
            <person name="MacDonald P.J.P."/>
            <person name="Montmayeur A."/>
            <person name="Murphy C."/>
            <person name="Neiman D."/>
            <person name="Pearson M."/>
            <person name="Priest M."/>
            <person name="Roberts A."/>
            <person name="Saif S."/>
            <person name="Shea T."/>
            <person name="Shenoy N."/>
            <person name="Sisk P."/>
            <person name="Stolte C."/>
            <person name="Sykes S."/>
            <person name="Wortman J."/>
            <person name="Nusbaum C."/>
            <person name="Birren B."/>
        </authorList>
    </citation>
    <scope>NUCLEOTIDE SEQUENCE</scope>
    <source>
        <strain evidence="1">NIH/UT8656</strain>
    </source>
</reference>
<proteinExistence type="predicted"/>
<organism evidence="1 2">
    <name type="scientific">Exophiala dermatitidis (strain ATCC 34100 / CBS 525.76 / NIH/UT8656)</name>
    <name type="common">Black yeast</name>
    <name type="synonym">Wangiella dermatitidis</name>
    <dbReference type="NCBI Taxonomy" id="858893"/>
    <lineage>
        <taxon>Eukaryota</taxon>
        <taxon>Fungi</taxon>
        <taxon>Dikarya</taxon>
        <taxon>Ascomycota</taxon>
        <taxon>Pezizomycotina</taxon>
        <taxon>Eurotiomycetes</taxon>
        <taxon>Chaetothyriomycetidae</taxon>
        <taxon>Chaetothyriales</taxon>
        <taxon>Herpotrichiellaceae</taxon>
        <taxon>Exophiala</taxon>
    </lineage>
</organism>
<dbReference type="GeneID" id="20309325"/>
<protein>
    <submittedName>
        <fullName evidence="1">Uncharacterized protein</fullName>
    </submittedName>
</protein>
<sequence>MSTHTTPCWTTTCSPCWARSLDRRIVRDRLRPLAGCLLTRLRRQNTKKRDLGDSTETDFTVILPITSFLALIRLEGVSLSTSASHIHLTAQKVVLGAAEEAAGMGARLPPLLRDLQRNKCRTDGEKGQGQSHLQPAEHCLLRECAILWSSGVRIAKRDNVSTEEGLSAPGSLSA</sequence>
<keyword evidence="2" id="KW-1185">Reference proteome</keyword>
<dbReference type="InParanoid" id="H6BXY8"/>
<evidence type="ECO:0000313" key="1">
    <source>
        <dbReference type="EMBL" id="EHY56610.1"/>
    </source>
</evidence>
<dbReference type="Proteomes" id="UP000007304">
    <property type="component" value="Unassembled WGS sequence"/>
</dbReference>
<dbReference type="AlphaFoldDB" id="H6BXY8"/>
<accession>H6BXY8</accession>
<dbReference type="EMBL" id="JH226133">
    <property type="protein sequence ID" value="EHY56610.1"/>
    <property type="molecule type" value="Genomic_DNA"/>
</dbReference>
<name>H6BXY8_EXODN</name>
<dbReference type="VEuPathDB" id="FungiDB:HMPREF1120_04686"/>
<dbReference type="HOGENOM" id="CLU_1540054_0_0_1"/>